<dbReference type="EMBL" id="CP087714">
    <property type="protein sequence ID" value="XAT64170.1"/>
    <property type="molecule type" value="Genomic_DNA"/>
</dbReference>
<keyword evidence="1" id="KW-0175">Coiled coil</keyword>
<dbReference type="GeneID" id="90448425"/>
<evidence type="ECO:0000256" key="1">
    <source>
        <dbReference type="SAM" id="Coils"/>
    </source>
</evidence>
<sequence length="205" mass="23833">MSNNMGEVNDIYDLITKIINPKLNNVIGLLYGYGGMKKGTYKIDYATAKQFTPESRLAKEIEEWREEIYRKYDGKDLKSLRYDLIGDYWRFFRHVCGELQKLDSKLAKIVFDTMFELGGIIEMWLDKNKEFFSVYNLLTEKNKELSDLQERITSLEDKIKEKEVLIGEIESEYKGHSQSMFKKGLALGFISGIAVMGALVYLLFL</sequence>
<proteinExistence type="predicted"/>
<accession>A0ABZ3H615</accession>
<evidence type="ECO:0000256" key="2">
    <source>
        <dbReference type="SAM" id="Phobius"/>
    </source>
</evidence>
<evidence type="ECO:0000313" key="3">
    <source>
        <dbReference type="EMBL" id="XAT64170.1"/>
    </source>
</evidence>
<protein>
    <submittedName>
        <fullName evidence="3">Uncharacterized protein</fullName>
    </submittedName>
</protein>
<keyword evidence="4" id="KW-1185">Reference proteome</keyword>
<dbReference type="RefSeq" id="WP_193806334.1">
    <property type="nucleotide sequence ID" value="NZ_CP087714.1"/>
</dbReference>
<reference evidence="3 4" key="1">
    <citation type="submission" date="2021-11" db="EMBL/GenBank/DDBJ databases">
        <title>Whole genome of Geoglobus acetivorans.</title>
        <authorList>
            <person name="Liu D."/>
        </authorList>
    </citation>
    <scope>NUCLEOTIDE SEQUENCE [LARGE SCALE GENOMIC DNA]</scope>
    <source>
        <strain evidence="3 4">SBH6</strain>
    </source>
</reference>
<name>A0ABZ3H615_GEOAI</name>
<gene>
    <name evidence="3" type="ORF">LPQ35_02035</name>
</gene>
<organism evidence="3 4">
    <name type="scientific">Geoglobus acetivorans</name>
    <dbReference type="NCBI Taxonomy" id="565033"/>
    <lineage>
        <taxon>Archaea</taxon>
        <taxon>Methanobacteriati</taxon>
        <taxon>Methanobacteriota</taxon>
        <taxon>Archaeoglobi</taxon>
        <taxon>Archaeoglobales</taxon>
        <taxon>Archaeoglobaceae</taxon>
        <taxon>Geoglobus</taxon>
    </lineage>
</organism>
<keyword evidence="2" id="KW-0812">Transmembrane</keyword>
<feature type="transmembrane region" description="Helical" evidence="2">
    <location>
        <begin position="184"/>
        <end position="204"/>
    </location>
</feature>
<keyword evidence="2" id="KW-0472">Membrane</keyword>
<feature type="coiled-coil region" evidence="1">
    <location>
        <begin position="138"/>
        <end position="172"/>
    </location>
</feature>
<dbReference type="Proteomes" id="UP001492541">
    <property type="component" value="Chromosome"/>
</dbReference>
<keyword evidence="2" id="KW-1133">Transmembrane helix</keyword>
<evidence type="ECO:0000313" key="4">
    <source>
        <dbReference type="Proteomes" id="UP001492541"/>
    </source>
</evidence>